<accession>W2RMN7</accession>
<dbReference type="OrthoDB" id="49151at2759"/>
<comment type="subcellular location">
    <subcellularLocation>
        <location evidence="5">Nucleus</location>
    </subcellularLocation>
</comment>
<gene>
    <name evidence="5" type="primary">USB1</name>
    <name evidence="7" type="ORF">HMPREF1541_07972</name>
</gene>
<dbReference type="GO" id="GO:0005634">
    <property type="term" value="C:nucleus"/>
    <property type="evidence" value="ECO:0007669"/>
    <property type="project" value="UniProtKB-SubCell"/>
</dbReference>
<dbReference type="eggNOG" id="KOG3102">
    <property type="taxonomic scope" value="Eukaryota"/>
</dbReference>
<evidence type="ECO:0000313" key="8">
    <source>
        <dbReference type="Proteomes" id="UP000030752"/>
    </source>
</evidence>
<dbReference type="Proteomes" id="UP000030752">
    <property type="component" value="Unassembled WGS sequence"/>
</dbReference>
<dbReference type="HOGENOM" id="CLU_050234_1_0_1"/>
<dbReference type="InterPro" id="IPR027521">
    <property type="entry name" value="Usb1"/>
</dbReference>
<dbReference type="InParanoid" id="W2RMN7"/>
<dbReference type="GO" id="GO:1990838">
    <property type="term" value="F:poly(U)-specific exoribonuclease activity, producing 3' uridine cyclic phosphate ends"/>
    <property type="evidence" value="ECO:0007669"/>
    <property type="project" value="UniProtKB-UniRule"/>
</dbReference>
<keyword evidence="1 5" id="KW-0540">Nuclease</keyword>
<dbReference type="EMBL" id="KB822724">
    <property type="protein sequence ID" value="ETN36984.1"/>
    <property type="molecule type" value="Genomic_DNA"/>
</dbReference>
<keyword evidence="3" id="KW-0456">Lyase</keyword>
<dbReference type="GeneID" id="19975311"/>
<dbReference type="STRING" id="1220924.W2RMN7"/>
<evidence type="ECO:0000313" key="7">
    <source>
        <dbReference type="EMBL" id="ETN36984.1"/>
    </source>
</evidence>
<dbReference type="GO" id="GO:0034477">
    <property type="term" value="P:U6 snRNA 3'-end processing"/>
    <property type="evidence" value="ECO:0007669"/>
    <property type="project" value="UniProtKB-UniRule"/>
</dbReference>
<protein>
    <recommendedName>
        <fullName evidence="5">U6 snRNA phosphodiesterase</fullName>
        <ecNumber evidence="5">3.1.4.-</ecNumber>
    </recommendedName>
</protein>
<feature type="region of interest" description="Disordered" evidence="6">
    <location>
        <begin position="1"/>
        <end position="26"/>
    </location>
</feature>
<reference evidence="7 8" key="1">
    <citation type="submission" date="2013-03" db="EMBL/GenBank/DDBJ databases">
        <title>The Genome Sequence of Phialophora europaea CBS 101466.</title>
        <authorList>
            <consortium name="The Broad Institute Genomics Platform"/>
            <person name="Cuomo C."/>
            <person name="de Hoog S."/>
            <person name="Gorbushina A."/>
            <person name="Walker B."/>
            <person name="Young S.K."/>
            <person name="Zeng Q."/>
            <person name="Gargeya S."/>
            <person name="Fitzgerald M."/>
            <person name="Haas B."/>
            <person name="Abouelleil A."/>
            <person name="Allen A.W."/>
            <person name="Alvarado L."/>
            <person name="Arachchi H.M."/>
            <person name="Berlin A.M."/>
            <person name="Chapman S.B."/>
            <person name="Gainer-Dewar J."/>
            <person name="Goldberg J."/>
            <person name="Griggs A."/>
            <person name="Gujja S."/>
            <person name="Hansen M."/>
            <person name="Howarth C."/>
            <person name="Imamovic A."/>
            <person name="Ireland A."/>
            <person name="Larimer J."/>
            <person name="McCowan C."/>
            <person name="Murphy C."/>
            <person name="Pearson M."/>
            <person name="Poon T.W."/>
            <person name="Priest M."/>
            <person name="Roberts A."/>
            <person name="Saif S."/>
            <person name="Shea T."/>
            <person name="Sisk P."/>
            <person name="Sykes S."/>
            <person name="Wortman J."/>
            <person name="Nusbaum C."/>
            <person name="Birren B."/>
        </authorList>
    </citation>
    <scope>NUCLEOTIDE SEQUENCE [LARGE SCALE GENOMIC DNA]</scope>
    <source>
        <strain evidence="7 8">CBS 101466</strain>
    </source>
</reference>
<evidence type="ECO:0000256" key="4">
    <source>
        <dbReference type="ARBA" id="ARBA00023242"/>
    </source>
</evidence>
<name>W2RMN7_CYPE1</name>
<dbReference type="PANTHER" id="PTHR13522:SF3">
    <property type="entry name" value="U6 SNRNA PHOSPHODIESTERASE 1"/>
    <property type="match status" value="1"/>
</dbReference>
<evidence type="ECO:0000256" key="5">
    <source>
        <dbReference type="HAMAP-Rule" id="MF_03040"/>
    </source>
</evidence>
<dbReference type="VEuPathDB" id="FungiDB:HMPREF1541_07972"/>
<proteinExistence type="inferred from homology"/>
<comment type="function">
    <text evidence="5">Phosphodiesterase responsible for the U6 snRNA 3' end processing. Acts as an exoribonuclease (RNase) responsible for trimming the poly(U) tract of the last nucleotides in the pre-U6 snRNA molecule, leading to the formation of mature U6 snRNA.</text>
</comment>
<dbReference type="Gene3D" id="3.90.1140.10">
    <property type="entry name" value="Cyclic phosphodiesterase"/>
    <property type="match status" value="1"/>
</dbReference>
<keyword evidence="8" id="KW-1185">Reference proteome</keyword>
<evidence type="ECO:0000256" key="2">
    <source>
        <dbReference type="ARBA" id="ARBA00022801"/>
    </source>
</evidence>
<evidence type="ECO:0000256" key="1">
    <source>
        <dbReference type="ARBA" id="ARBA00022722"/>
    </source>
</evidence>
<organism evidence="7 8">
    <name type="scientific">Cyphellophora europaea (strain CBS 101466)</name>
    <name type="common">Phialophora europaea</name>
    <dbReference type="NCBI Taxonomy" id="1220924"/>
    <lineage>
        <taxon>Eukaryota</taxon>
        <taxon>Fungi</taxon>
        <taxon>Dikarya</taxon>
        <taxon>Ascomycota</taxon>
        <taxon>Pezizomycotina</taxon>
        <taxon>Eurotiomycetes</taxon>
        <taxon>Chaetothyriomycetidae</taxon>
        <taxon>Chaetothyriales</taxon>
        <taxon>Cyphellophoraceae</taxon>
        <taxon>Cyphellophora</taxon>
    </lineage>
</organism>
<dbReference type="HAMAP" id="MF_03040">
    <property type="entry name" value="USB1"/>
    <property type="match status" value="1"/>
</dbReference>
<dbReference type="GO" id="GO:0016829">
    <property type="term" value="F:lyase activity"/>
    <property type="evidence" value="ECO:0007669"/>
    <property type="project" value="UniProtKB-KW"/>
</dbReference>
<evidence type="ECO:0000256" key="6">
    <source>
        <dbReference type="SAM" id="MobiDB-lite"/>
    </source>
</evidence>
<evidence type="ECO:0000256" key="3">
    <source>
        <dbReference type="ARBA" id="ARBA00023239"/>
    </source>
</evidence>
<feature type="active site" description="Proton donor/acceptor" evidence="5">
    <location>
        <position position="122"/>
    </location>
</feature>
<feature type="active site" description="Proton donor/acceptor" evidence="5">
    <location>
        <position position="231"/>
    </location>
</feature>
<dbReference type="AlphaFoldDB" id="W2RMN7"/>
<comment type="similarity">
    <text evidence="5">Belongs to the 2H phosphoesterase superfamily. USB1 family.</text>
</comment>
<keyword evidence="4 5" id="KW-0539">Nucleus</keyword>
<dbReference type="EC" id="3.1.4.-" evidence="5"/>
<dbReference type="RefSeq" id="XP_008720516.1">
    <property type="nucleotide sequence ID" value="XM_008722294.1"/>
</dbReference>
<dbReference type="Pfam" id="PF09749">
    <property type="entry name" value="HVSL"/>
    <property type="match status" value="1"/>
</dbReference>
<keyword evidence="2 5" id="KW-0378">Hydrolase</keyword>
<sequence>MAPLVDYSDSADEADELHEPQPAPKRRKLSLNKAVPTLPASFFSLYATNVRTAAEDDPSLHGGRVRQVAHKEGNWPTHIYLEWYPQERHEKDIDFMIKSAQQADANVHSFLRSNLGVQLPLHISLSAPLVLETEQKDAFQQAVKDAIRDPGVRSFIVSPVSVDWVPNSDKSRYFLVLKLTRPPNNDLNKLLRACNACARRYKLQELYQAAEPELSPNLETRTTESKDNPFHISIAWTLYKPSVSATDALKQALPAELTEASIAFDTVKLKIGNVVYDLPLLADVGG</sequence>
<dbReference type="PANTHER" id="PTHR13522">
    <property type="entry name" value="U6 SNRNA PHOSPHODIESTERASE 1"/>
    <property type="match status" value="1"/>
</dbReference>